<reference evidence="4" key="1">
    <citation type="submission" date="2016-01" db="EMBL/GenBank/DDBJ databases">
        <authorList>
            <person name="Peeters C."/>
        </authorList>
    </citation>
    <scope>NUCLEOTIDE SEQUENCE [LARGE SCALE GENOMIC DNA]</scope>
</reference>
<evidence type="ECO:0000256" key="1">
    <source>
        <dbReference type="ARBA" id="ARBA00006484"/>
    </source>
</evidence>
<dbReference type="InterPro" id="IPR036291">
    <property type="entry name" value="NAD(P)-bd_dom_sf"/>
</dbReference>
<dbReference type="AlphaFoldDB" id="A0A158I5W4"/>
<dbReference type="EMBL" id="FCNY02000010">
    <property type="protein sequence ID" value="SAL51946.1"/>
    <property type="molecule type" value="Genomic_DNA"/>
</dbReference>
<accession>A0A158I5W4</accession>
<dbReference type="Gene3D" id="3.40.50.720">
    <property type="entry name" value="NAD(P)-binding Rossmann-like Domain"/>
    <property type="match status" value="1"/>
</dbReference>
<dbReference type="FunFam" id="3.40.50.720:FF:000084">
    <property type="entry name" value="Short-chain dehydrogenase reductase"/>
    <property type="match status" value="1"/>
</dbReference>
<dbReference type="PANTHER" id="PTHR43180">
    <property type="entry name" value="3-OXOACYL-(ACYL-CARRIER-PROTEIN) REDUCTASE (AFU_ORTHOLOGUE AFUA_6G11210)"/>
    <property type="match status" value="1"/>
</dbReference>
<evidence type="ECO:0000313" key="3">
    <source>
        <dbReference type="EMBL" id="SAL51946.1"/>
    </source>
</evidence>
<protein>
    <submittedName>
        <fullName evidence="3">Short-chain dehydrogenase/reductase SDR</fullName>
    </submittedName>
</protein>
<name>A0A158I5W4_CABCO</name>
<dbReference type="InterPro" id="IPR002347">
    <property type="entry name" value="SDR_fam"/>
</dbReference>
<dbReference type="PANTHER" id="PTHR43180:SF66">
    <property type="entry name" value="SHORT-CHAIN DEHYDROGENASE_REDUCTASE FAMILY PROTEIN"/>
    <property type="match status" value="1"/>
</dbReference>
<dbReference type="Pfam" id="PF13561">
    <property type="entry name" value="adh_short_C2"/>
    <property type="match status" value="1"/>
</dbReference>
<evidence type="ECO:0000313" key="4">
    <source>
        <dbReference type="Proteomes" id="UP000054740"/>
    </source>
</evidence>
<dbReference type="PRINTS" id="PR00080">
    <property type="entry name" value="SDRFAMILY"/>
</dbReference>
<evidence type="ECO:0000256" key="2">
    <source>
        <dbReference type="ARBA" id="ARBA00023002"/>
    </source>
</evidence>
<comment type="similarity">
    <text evidence="1">Belongs to the short-chain dehydrogenases/reductases (SDR) family.</text>
</comment>
<organism evidence="3 4">
    <name type="scientific">Caballeronia cordobensis</name>
    <name type="common">Burkholderia cordobensis</name>
    <dbReference type="NCBI Taxonomy" id="1353886"/>
    <lineage>
        <taxon>Bacteria</taxon>
        <taxon>Pseudomonadati</taxon>
        <taxon>Pseudomonadota</taxon>
        <taxon>Betaproteobacteria</taxon>
        <taxon>Burkholderiales</taxon>
        <taxon>Burkholderiaceae</taxon>
        <taxon>Caballeronia</taxon>
    </lineage>
</organism>
<gene>
    <name evidence="3" type="ORF">AWB70_04272</name>
</gene>
<keyword evidence="4" id="KW-1185">Reference proteome</keyword>
<dbReference type="Proteomes" id="UP000054740">
    <property type="component" value="Unassembled WGS sequence"/>
</dbReference>
<dbReference type="SUPFAM" id="SSF51735">
    <property type="entry name" value="NAD(P)-binding Rossmann-fold domains"/>
    <property type="match status" value="1"/>
</dbReference>
<proteinExistence type="inferred from homology"/>
<keyword evidence="2" id="KW-0560">Oxidoreductase</keyword>
<dbReference type="CDD" id="cd05233">
    <property type="entry name" value="SDR_c"/>
    <property type="match status" value="1"/>
</dbReference>
<dbReference type="GO" id="GO:0016491">
    <property type="term" value="F:oxidoreductase activity"/>
    <property type="evidence" value="ECO:0007669"/>
    <property type="project" value="UniProtKB-KW"/>
</dbReference>
<dbReference type="RefSeq" id="WP_053572517.1">
    <property type="nucleotide sequence ID" value="NZ_FCNY02000010.1"/>
</dbReference>
<sequence length="254" mass="26299">MAGRLEGKVAVITGIGSGMGRAAAILFAAEGAKVVGCDIDEESGSATIDSIREAGGIAVALAPCDPSEADQAQALIDSAVASYGAIDIVYNNAAKVHFAPIEEMTIEMWRGTMKGELDIVFNVCKAAWGHLKERGGSIINCGSVSGKMAYEVLPALAHSAGKGGVIAMTRHLAMEGGKHGIRVNSISPGLVRTAATAALMENPAWFEPMKRKLMLNGRVGTPEDVAYCALYLASDEAGWVTGADFAIDGGTTAW</sequence>
<dbReference type="PRINTS" id="PR00081">
    <property type="entry name" value="GDHRDH"/>
</dbReference>